<dbReference type="Pfam" id="PF01983">
    <property type="entry name" value="CofC"/>
    <property type="match status" value="1"/>
</dbReference>
<evidence type="ECO:0000256" key="2">
    <source>
        <dbReference type="ARBA" id="ARBA00022695"/>
    </source>
</evidence>
<evidence type="ECO:0008006" key="6">
    <source>
        <dbReference type="Google" id="ProtNLM"/>
    </source>
</evidence>
<evidence type="ECO:0000256" key="1">
    <source>
        <dbReference type="ARBA" id="ARBA00022679"/>
    </source>
</evidence>
<gene>
    <name evidence="5" type="ORF">METZ01_LOCUS388620</name>
</gene>
<dbReference type="GO" id="GO:0043814">
    <property type="term" value="F:phospholactate guanylyltransferase activity"/>
    <property type="evidence" value="ECO:0007669"/>
    <property type="project" value="InterPro"/>
</dbReference>
<dbReference type="GO" id="GO:0005525">
    <property type="term" value="F:GTP binding"/>
    <property type="evidence" value="ECO:0007669"/>
    <property type="project" value="UniProtKB-KW"/>
</dbReference>
<evidence type="ECO:0000256" key="4">
    <source>
        <dbReference type="ARBA" id="ARBA00023134"/>
    </source>
</evidence>
<name>A0A382UNB8_9ZZZZ</name>
<dbReference type="PANTHER" id="PTHR40392:SF1">
    <property type="entry name" value="2-PHOSPHO-L-LACTATE GUANYLYLTRANSFERASE"/>
    <property type="match status" value="1"/>
</dbReference>
<proteinExistence type="predicted"/>
<keyword evidence="1" id="KW-0808">Transferase</keyword>
<keyword evidence="2" id="KW-0548">Nucleotidyltransferase</keyword>
<keyword evidence="4" id="KW-0342">GTP-binding</keyword>
<dbReference type="SUPFAM" id="SSF53448">
    <property type="entry name" value="Nucleotide-diphospho-sugar transferases"/>
    <property type="match status" value="1"/>
</dbReference>
<dbReference type="InterPro" id="IPR002835">
    <property type="entry name" value="CofC"/>
</dbReference>
<reference evidence="5" key="1">
    <citation type="submission" date="2018-05" db="EMBL/GenBank/DDBJ databases">
        <authorList>
            <person name="Lanie J.A."/>
            <person name="Ng W.-L."/>
            <person name="Kazmierczak K.M."/>
            <person name="Andrzejewski T.M."/>
            <person name="Davidsen T.M."/>
            <person name="Wayne K.J."/>
            <person name="Tettelin H."/>
            <person name="Glass J.I."/>
            <person name="Rusch D."/>
            <person name="Podicherti R."/>
            <person name="Tsui H.-C.T."/>
            <person name="Winkler M.E."/>
        </authorList>
    </citation>
    <scope>NUCLEOTIDE SEQUENCE</scope>
</reference>
<keyword evidence="3" id="KW-0547">Nucleotide-binding</keyword>
<sequence>LPEPADAGLIAAMTYAAELLADKGVENLVFLPGDLPLVSTEELDIVLDGITIREKPGVCIVPAEDLGGSNCVVCSPPDCLPFGFGKDSFRRHLRMARDNEIEPVILKLPGIGLDIDTPEDLWRMLDRLALMGAGSHTYLCCQQLAVEERLRATFSGEK</sequence>
<accession>A0A382UNB8</accession>
<feature type="non-terminal residue" evidence="5">
    <location>
        <position position="1"/>
    </location>
</feature>
<dbReference type="EMBL" id="UINC01145561">
    <property type="protein sequence ID" value="SVD35766.1"/>
    <property type="molecule type" value="Genomic_DNA"/>
</dbReference>
<dbReference type="Gene3D" id="3.90.550.10">
    <property type="entry name" value="Spore Coat Polysaccharide Biosynthesis Protein SpsA, Chain A"/>
    <property type="match status" value="1"/>
</dbReference>
<dbReference type="InterPro" id="IPR029044">
    <property type="entry name" value="Nucleotide-diphossugar_trans"/>
</dbReference>
<evidence type="ECO:0000313" key="5">
    <source>
        <dbReference type="EMBL" id="SVD35766.1"/>
    </source>
</evidence>
<protein>
    <recommendedName>
        <fullName evidence="6">MobA-like NTP transferase domain-containing protein</fullName>
    </recommendedName>
</protein>
<organism evidence="5">
    <name type="scientific">marine metagenome</name>
    <dbReference type="NCBI Taxonomy" id="408172"/>
    <lineage>
        <taxon>unclassified sequences</taxon>
        <taxon>metagenomes</taxon>
        <taxon>ecological metagenomes</taxon>
    </lineage>
</organism>
<dbReference type="AlphaFoldDB" id="A0A382UNB8"/>
<evidence type="ECO:0000256" key="3">
    <source>
        <dbReference type="ARBA" id="ARBA00022741"/>
    </source>
</evidence>
<dbReference type="PANTHER" id="PTHR40392">
    <property type="entry name" value="2-PHOSPHO-L-LACTATE GUANYLYLTRANSFERASE"/>
    <property type="match status" value="1"/>
</dbReference>